<evidence type="ECO:0000313" key="2">
    <source>
        <dbReference type="EMBL" id="UYV67174.1"/>
    </source>
</evidence>
<dbReference type="PROSITE" id="PS50994">
    <property type="entry name" value="INTEGRASE"/>
    <property type="match status" value="1"/>
</dbReference>
<accession>A0ABY6KEH2</accession>
<dbReference type="InterPro" id="IPR001584">
    <property type="entry name" value="Integrase_cat-core"/>
</dbReference>
<dbReference type="InterPro" id="IPR036397">
    <property type="entry name" value="RNaseH_sf"/>
</dbReference>
<dbReference type="Pfam" id="PF00665">
    <property type="entry name" value="rve"/>
    <property type="match status" value="1"/>
</dbReference>
<dbReference type="InterPro" id="IPR012337">
    <property type="entry name" value="RNaseH-like_sf"/>
</dbReference>
<organism evidence="2 3">
    <name type="scientific">Cordylochernes scorpioides</name>
    <dbReference type="NCBI Taxonomy" id="51811"/>
    <lineage>
        <taxon>Eukaryota</taxon>
        <taxon>Metazoa</taxon>
        <taxon>Ecdysozoa</taxon>
        <taxon>Arthropoda</taxon>
        <taxon>Chelicerata</taxon>
        <taxon>Arachnida</taxon>
        <taxon>Pseudoscorpiones</taxon>
        <taxon>Cheliferoidea</taxon>
        <taxon>Chernetidae</taxon>
        <taxon>Cordylochernes</taxon>
    </lineage>
</organism>
<sequence>MRNCIARYGFPQVVVSDNGPPFFSSDFGDFLSKNGISHVTSPPYHPKSNGQAEVSVREVEVTGRDGEGRFLKDWGPYKYLSREREASHYSPSKRGLGRFLAKTGRF</sequence>
<keyword evidence="3" id="KW-1185">Reference proteome</keyword>
<dbReference type="Proteomes" id="UP001235939">
    <property type="component" value="Chromosome 04"/>
</dbReference>
<proteinExistence type="predicted"/>
<evidence type="ECO:0000313" key="3">
    <source>
        <dbReference type="Proteomes" id="UP001235939"/>
    </source>
</evidence>
<dbReference type="InterPro" id="IPR050951">
    <property type="entry name" value="Retrovirus_Pol_polyprotein"/>
</dbReference>
<dbReference type="PANTHER" id="PTHR37984:SF5">
    <property type="entry name" value="PROTEIN NYNRIN-LIKE"/>
    <property type="match status" value="1"/>
</dbReference>
<gene>
    <name evidence="2" type="ORF">LAZ67_4004243</name>
</gene>
<dbReference type="PANTHER" id="PTHR37984">
    <property type="entry name" value="PROTEIN CBG26694"/>
    <property type="match status" value="1"/>
</dbReference>
<evidence type="ECO:0000259" key="1">
    <source>
        <dbReference type="PROSITE" id="PS50994"/>
    </source>
</evidence>
<name>A0ABY6KEH2_9ARAC</name>
<dbReference type="SUPFAM" id="SSF53098">
    <property type="entry name" value="Ribonuclease H-like"/>
    <property type="match status" value="1"/>
</dbReference>
<dbReference type="EMBL" id="CP092866">
    <property type="protein sequence ID" value="UYV67174.1"/>
    <property type="molecule type" value="Genomic_DNA"/>
</dbReference>
<protein>
    <submittedName>
        <fullName evidence="2">K02A2.6-like</fullName>
    </submittedName>
</protein>
<feature type="domain" description="Integrase catalytic" evidence="1">
    <location>
        <begin position="1"/>
        <end position="60"/>
    </location>
</feature>
<reference evidence="2 3" key="1">
    <citation type="submission" date="2022-01" db="EMBL/GenBank/DDBJ databases">
        <title>A chromosomal length assembly of Cordylochernes scorpioides.</title>
        <authorList>
            <person name="Zeh D."/>
            <person name="Zeh J."/>
        </authorList>
    </citation>
    <scope>NUCLEOTIDE SEQUENCE [LARGE SCALE GENOMIC DNA]</scope>
    <source>
        <strain evidence="2">IN4F17</strain>
        <tissue evidence="2">Whole Body</tissue>
    </source>
</reference>
<dbReference type="Gene3D" id="3.30.420.10">
    <property type="entry name" value="Ribonuclease H-like superfamily/Ribonuclease H"/>
    <property type="match status" value="1"/>
</dbReference>